<keyword evidence="21" id="KW-0968">Cytoplasmic vesicle</keyword>
<dbReference type="InterPro" id="IPR001258">
    <property type="entry name" value="NHL_repeat"/>
</dbReference>
<dbReference type="Pfam" id="PF01436">
    <property type="entry name" value="NHL"/>
    <property type="match status" value="3"/>
</dbReference>
<keyword evidence="10" id="KW-0677">Repeat</keyword>
<evidence type="ECO:0000256" key="14">
    <source>
        <dbReference type="ARBA" id="ARBA00023008"/>
    </source>
</evidence>
<keyword evidence="11" id="KW-0862">Zinc</keyword>
<dbReference type="Gene3D" id="2.60.120.230">
    <property type="match status" value="1"/>
</dbReference>
<evidence type="ECO:0000256" key="13">
    <source>
        <dbReference type="ARBA" id="ARBA00023002"/>
    </source>
</evidence>
<gene>
    <name evidence="29" type="ORF">ODALV1_LOCUS21222</name>
</gene>
<reference evidence="29 30" key="1">
    <citation type="submission" date="2024-08" db="EMBL/GenBank/DDBJ databases">
        <authorList>
            <person name="Cucini C."/>
            <person name="Frati F."/>
        </authorList>
    </citation>
    <scope>NUCLEOTIDE SEQUENCE [LARGE SCALE GENOMIC DNA]</scope>
</reference>
<evidence type="ECO:0000256" key="8">
    <source>
        <dbReference type="ARBA" id="ARBA00022723"/>
    </source>
</evidence>
<dbReference type="PROSITE" id="PS00084">
    <property type="entry name" value="CU2_MONOOXYGENASE_1"/>
    <property type="match status" value="1"/>
</dbReference>
<evidence type="ECO:0000256" key="17">
    <source>
        <dbReference type="ARBA" id="ARBA00023157"/>
    </source>
</evidence>
<evidence type="ECO:0000256" key="15">
    <source>
        <dbReference type="ARBA" id="ARBA00023033"/>
    </source>
</evidence>
<evidence type="ECO:0000313" key="29">
    <source>
        <dbReference type="EMBL" id="CAL8126001.1"/>
    </source>
</evidence>
<dbReference type="CDD" id="cd14958">
    <property type="entry name" value="NHL_PAL_like"/>
    <property type="match status" value="1"/>
</dbReference>
<evidence type="ECO:0008006" key="31">
    <source>
        <dbReference type="Google" id="ProtNLM"/>
    </source>
</evidence>
<comment type="similarity">
    <text evidence="5">In the C-terminal section; belongs to the peptidyl-alpha-hydroxyglycine alpha-amidating lyase family.</text>
</comment>
<comment type="subcellular location">
    <subcellularLocation>
        <location evidence="4">Cytoplasmic vesicle</location>
    </subcellularLocation>
    <subcellularLocation>
        <location evidence="22">Endomembrane system</location>
        <topology evidence="22">Single-pass membrane protein</topology>
    </subcellularLocation>
</comment>
<evidence type="ECO:0000259" key="27">
    <source>
        <dbReference type="Pfam" id="PF01082"/>
    </source>
</evidence>
<evidence type="ECO:0000256" key="10">
    <source>
        <dbReference type="ARBA" id="ARBA00022737"/>
    </source>
</evidence>
<comment type="cofactor">
    <cofactor evidence="2">
        <name>Zn(2+)</name>
        <dbReference type="ChEBI" id="CHEBI:29105"/>
    </cofactor>
</comment>
<keyword evidence="30" id="KW-1185">Reference proteome</keyword>
<evidence type="ECO:0000256" key="26">
    <source>
        <dbReference type="SAM" id="Phobius"/>
    </source>
</evidence>
<dbReference type="EMBL" id="CAXLJM020000070">
    <property type="protein sequence ID" value="CAL8126001.1"/>
    <property type="molecule type" value="Genomic_DNA"/>
</dbReference>
<dbReference type="InterPro" id="IPR011042">
    <property type="entry name" value="6-blade_b-propeller_TolB-like"/>
</dbReference>
<dbReference type="InterPro" id="IPR008977">
    <property type="entry name" value="PHM/PNGase_F_dom_sf"/>
</dbReference>
<dbReference type="InterPro" id="IPR014783">
    <property type="entry name" value="Cu2_ascorb_mOase_CS-2"/>
</dbReference>
<keyword evidence="8" id="KW-0479">Metal-binding</keyword>
<evidence type="ECO:0000256" key="18">
    <source>
        <dbReference type="ARBA" id="ARBA00023180"/>
    </source>
</evidence>
<evidence type="ECO:0000256" key="12">
    <source>
        <dbReference type="ARBA" id="ARBA00022989"/>
    </source>
</evidence>
<keyword evidence="12 26" id="KW-1133">Transmembrane helix</keyword>
<keyword evidence="20" id="KW-0511">Multifunctional enzyme</keyword>
<keyword evidence="9" id="KW-0732">Signal</keyword>
<dbReference type="InterPro" id="IPR020611">
    <property type="entry name" value="Cu2_ascorb_mOase_CS-1"/>
</dbReference>
<evidence type="ECO:0000256" key="9">
    <source>
        <dbReference type="ARBA" id="ARBA00022729"/>
    </source>
</evidence>
<dbReference type="PROSITE" id="PS51125">
    <property type="entry name" value="NHL"/>
    <property type="match status" value="3"/>
</dbReference>
<dbReference type="PROSITE" id="PS00085">
    <property type="entry name" value="CU2_MONOOXYGENASE_2"/>
    <property type="match status" value="1"/>
</dbReference>
<comment type="catalytic activity">
    <reaction evidence="1">
        <text>a [peptide]-C-terminal (2S)-2-hydroxyglycine = a [peptide]-C-terminal amide + glyoxylate</text>
        <dbReference type="Rhea" id="RHEA:20924"/>
        <dbReference type="Rhea" id="RHEA-COMP:13485"/>
        <dbReference type="Rhea" id="RHEA-COMP:15321"/>
        <dbReference type="ChEBI" id="CHEBI:36655"/>
        <dbReference type="ChEBI" id="CHEBI:137001"/>
        <dbReference type="ChEBI" id="CHEBI:142768"/>
        <dbReference type="EC" id="4.3.2.5"/>
    </reaction>
</comment>
<evidence type="ECO:0000313" key="30">
    <source>
        <dbReference type="Proteomes" id="UP001642540"/>
    </source>
</evidence>
<evidence type="ECO:0000256" key="4">
    <source>
        <dbReference type="ARBA" id="ARBA00004541"/>
    </source>
</evidence>
<dbReference type="SUPFAM" id="SSF63829">
    <property type="entry name" value="Calcium-dependent phosphotriesterase"/>
    <property type="match status" value="1"/>
</dbReference>
<proteinExistence type="inferred from homology"/>
<keyword evidence="18" id="KW-0325">Glycoprotein</keyword>
<comment type="similarity">
    <text evidence="6">In the N-terminal section; belongs to the copper type II ascorbate-dependent monooxygenase family.</text>
</comment>
<dbReference type="InterPro" id="IPR024548">
    <property type="entry name" value="Cu2_monoox_C"/>
</dbReference>
<name>A0ABP1RD64_9HEXA</name>
<dbReference type="InterPro" id="IPR036939">
    <property type="entry name" value="Cu2_ascorb_mOase_N_sf"/>
</dbReference>
<evidence type="ECO:0000259" key="28">
    <source>
        <dbReference type="Pfam" id="PF03712"/>
    </source>
</evidence>
<evidence type="ECO:0000256" key="5">
    <source>
        <dbReference type="ARBA" id="ARBA00006026"/>
    </source>
</evidence>
<keyword evidence="14" id="KW-0186">Copper</keyword>
<dbReference type="PANTHER" id="PTHR10680">
    <property type="entry name" value="PEPTIDYL-GLYCINE ALPHA-AMIDATING MONOOXYGENASE"/>
    <property type="match status" value="1"/>
</dbReference>
<evidence type="ECO:0000256" key="21">
    <source>
        <dbReference type="ARBA" id="ARBA00023329"/>
    </source>
</evidence>
<evidence type="ECO:0000256" key="7">
    <source>
        <dbReference type="ARBA" id="ARBA00022692"/>
    </source>
</evidence>
<dbReference type="PRINTS" id="PR00790">
    <property type="entry name" value="PAMONOXGNASE"/>
</dbReference>
<evidence type="ECO:0000256" key="2">
    <source>
        <dbReference type="ARBA" id="ARBA00001947"/>
    </source>
</evidence>
<evidence type="ECO:0000256" key="22">
    <source>
        <dbReference type="ARBA" id="ARBA00037847"/>
    </source>
</evidence>
<feature type="domain" description="Copper type II ascorbate-dependent monooxygenase N-terminal" evidence="27">
    <location>
        <begin position="51"/>
        <end position="166"/>
    </location>
</feature>
<organism evidence="29 30">
    <name type="scientific">Orchesella dallaii</name>
    <dbReference type="NCBI Taxonomy" id="48710"/>
    <lineage>
        <taxon>Eukaryota</taxon>
        <taxon>Metazoa</taxon>
        <taxon>Ecdysozoa</taxon>
        <taxon>Arthropoda</taxon>
        <taxon>Hexapoda</taxon>
        <taxon>Collembola</taxon>
        <taxon>Entomobryomorpha</taxon>
        <taxon>Entomobryoidea</taxon>
        <taxon>Orchesellidae</taxon>
        <taxon>Orchesellinae</taxon>
        <taxon>Orchesella</taxon>
    </lineage>
</organism>
<dbReference type="Proteomes" id="UP001642540">
    <property type="component" value="Unassembled WGS sequence"/>
</dbReference>
<comment type="cofactor">
    <cofactor evidence="3">
        <name>Cu(2+)</name>
        <dbReference type="ChEBI" id="CHEBI:29036"/>
    </cofactor>
</comment>
<keyword evidence="19" id="KW-0456">Lyase</keyword>
<evidence type="ECO:0000256" key="3">
    <source>
        <dbReference type="ARBA" id="ARBA00001973"/>
    </source>
</evidence>
<keyword evidence="7 26" id="KW-0812">Transmembrane</keyword>
<keyword evidence="16 26" id="KW-0472">Membrane</keyword>
<evidence type="ECO:0000256" key="23">
    <source>
        <dbReference type="ARBA" id="ARBA00048431"/>
    </source>
</evidence>
<feature type="transmembrane region" description="Helical" evidence="26">
    <location>
        <begin position="794"/>
        <end position="818"/>
    </location>
</feature>
<evidence type="ECO:0000256" key="20">
    <source>
        <dbReference type="ARBA" id="ARBA00023268"/>
    </source>
</evidence>
<feature type="domain" description="Copper type II ascorbate-dependent monooxygenase C-terminal" evidence="28">
    <location>
        <begin position="189"/>
        <end position="320"/>
    </location>
</feature>
<comment type="caution">
    <text evidence="29">The sequence shown here is derived from an EMBL/GenBank/DDBJ whole genome shotgun (WGS) entry which is preliminary data.</text>
</comment>
<evidence type="ECO:0000256" key="1">
    <source>
        <dbReference type="ARBA" id="ARBA00000686"/>
    </source>
</evidence>
<evidence type="ECO:0000256" key="6">
    <source>
        <dbReference type="ARBA" id="ARBA00010263"/>
    </source>
</evidence>
<feature type="region of interest" description="Disordered" evidence="25">
    <location>
        <begin position="848"/>
        <end position="874"/>
    </location>
</feature>
<dbReference type="InterPro" id="IPR000720">
    <property type="entry name" value="PHM/PAL"/>
</dbReference>
<evidence type="ECO:0000256" key="11">
    <source>
        <dbReference type="ARBA" id="ARBA00022833"/>
    </source>
</evidence>
<feature type="region of interest" description="Disordered" evidence="25">
    <location>
        <begin position="354"/>
        <end position="402"/>
    </location>
</feature>
<dbReference type="SUPFAM" id="SSF49742">
    <property type="entry name" value="PHM/PNGase F"/>
    <property type="match status" value="2"/>
</dbReference>
<dbReference type="Pfam" id="PF03712">
    <property type="entry name" value="Cu2_monoox_C"/>
    <property type="match status" value="1"/>
</dbReference>
<evidence type="ECO:0000256" key="19">
    <source>
        <dbReference type="ARBA" id="ARBA00023239"/>
    </source>
</evidence>
<protein>
    <recommendedName>
        <fullName evidence="31">Peptidylglycine monooxygenase</fullName>
    </recommendedName>
</protein>
<dbReference type="Gene3D" id="2.120.10.30">
    <property type="entry name" value="TolB, C-terminal domain"/>
    <property type="match status" value="1"/>
</dbReference>
<feature type="compositionally biased region" description="Acidic residues" evidence="25">
    <location>
        <begin position="852"/>
        <end position="863"/>
    </location>
</feature>
<dbReference type="Pfam" id="PF01082">
    <property type="entry name" value="Cu2_monooxygen"/>
    <property type="match status" value="1"/>
</dbReference>
<feature type="repeat" description="NHL" evidence="24">
    <location>
        <begin position="487"/>
        <end position="528"/>
    </location>
</feature>
<sequence length="874" mass="96968">MANFLSSLGSRLFTTKCGISYNSALLLVLINLSLICDCTLREGVEPDHSLDIAMPDVRPTQDDHYLCTALNIEAYGTQYVHSFEPNSNADRAHHMLLFTCDDVPEMLRKDGWWDCGHHYQACKSMRIIYAWAKNAPATVLPKDVGFRIGPESNIKYLVLQVHYAHPLPVGSTDRSGFRLHIDSEEPKYLAGIMLMYRSMLEIPPYQEKIHGDMNCALQTNSPIHPFAYRVHTHKLGVVVSGYRLDPNNGKFESIGKGNPQWPQAFYPTKTNVTINPNDFIVAQCTFSTKNFEKRTQIGMTAGDEMCNLYLMYYTKSRDPEEHNLNCGDEENSEITAHIPVDSDTPLPRNRTLEEHAKGHHTESSPSTEKTSHSKKRPGIDFNSTPRLGVSDEEPGAGDTSTHRFVVYGGGRSLKDSTFKAINSWPDSSITIGQASGVDFDTAGNVVVFHRGDRVWDYHTFDARNVYAQMEKGPIKTDTVLIIDPSSGKLLHKWGSDLFYMPHDITVDKKGNFWLTDVALHQVFKFAPGSVKPTMILGKRFEPGSDNSHFCKPAAVAVMTNGDFFVADGYCNSRVVKFNSRGEKILEWGRAYQPNLLDGMQSWFSRISPPPYAFQIPHALALAEEHDLLCVADRENGRIQCFKASSGEFEFKIESLEFGGRLFSVAYSPANGGTLVAVNGPNGRFQSKTVQGFIISLATREISSVFKPESGFGNPHDVAISKDAKDIYVVEISRPYKVWKFCRNSSSSAVGGKQLNAEEVHSPPAASSSSVALPHSVDVSGVNSETVSASSEDSFGASVIIMAFLTIPLLLLIGIGSLMRLRDSGCCRRKETKSFSEFFPPSAGFEKLRMDETDSDNSDTEIEEFSASMYRKASA</sequence>
<feature type="repeat" description="NHL" evidence="24">
    <location>
        <begin position="613"/>
        <end position="644"/>
    </location>
</feature>
<feature type="repeat" description="NHL" evidence="24">
    <location>
        <begin position="541"/>
        <end position="580"/>
    </location>
</feature>
<keyword evidence="17" id="KW-1015">Disulfide bond</keyword>
<dbReference type="InterPro" id="IPR000323">
    <property type="entry name" value="Cu2_ascorb_mOase_N"/>
</dbReference>
<evidence type="ECO:0000256" key="25">
    <source>
        <dbReference type="SAM" id="MobiDB-lite"/>
    </source>
</evidence>
<accession>A0ABP1RD64</accession>
<evidence type="ECO:0000256" key="16">
    <source>
        <dbReference type="ARBA" id="ARBA00023136"/>
    </source>
</evidence>
<keyword evidence="15" id="KW-0503">Monooxygenase</keyword>
<evidence type="ECO:0000256" key="24">
    <source>
        <dbReference type="PROSITE-ProRule" id="PRU00504"/>
    </source>
</evidence>
<dbReference type="InterPro" id="IPR014784">
    <property type="entry name" value="Cu2_ascorb_mOase-like_C"/>
</dbReference>
<keyword evidence="13" id="KW-0560">Oxidoreductase</keyword>
<dbReference type="PANTHER" id="PTHR10680:SF14">
    <property type="entry name" value="PEPTIDYL-GLYCINE ALPHA-AMIDATING MONOOXYGENASE"/>
    <property type="match status" value="1"/>
</dbReference>
<dbReference type="Gene3D" id="2.60.120.310">
    <property type="entry name" value="Copper type II, ascorbate-dependent monooxygenase, N-terminal domain"/>
    <property type="match status" value="1"/>
</dbReference>
<comment type="catalytic activity">
    <reaction evidence="23">
        <text>a [peptide]-C-terminal glycine + 2 L-ascorbate + O2 = a [peptide]-C-terminal (2S)-2-hydroxyglycine + 2 monodehydro-L-ascorbate radical + H2O</text>
        <dbReference type="Rhea" id="RHEA:21452"/>
        <dbReference type="Rhea" id="RHEA-COMP:13486"/>
        <dbReference type="Rhea" id="RHEA-COMP:15321"/>
        <dbReference type="ChEBI" id="CHEBI:15377"/>
        <dbReference type="ChEBI" id="CHEBI:15379"/>
        <dbReference type="ChEBI" id="CHEBI:38290"/>
        <dbReference type="ChEBI" id="CHEBI:59513"/>
        <dbReference type="ChEBI" id="CHEBI:137000"/>
        <dbReference type="ChEBI" id="CHEBI:142768"/>
        <dbReference type="EC" id="1.14.17.3"/>
    </reaction>
</comment>